<dbReference type="EMBL" id="QJKJ01003007">
    <property type="protein sequence ID" value="RDY00401.1"/>
    <property type="molecule type" value="Genomic_DNA"/>
</dbReference>
<organism evidence="2 3">
    <name type="scientific">Mucuna pruriens</name>
    <name type="common">Velvet bean</name>
    <name type="synonym">Dolichos pruriens</name>
    <dbReference type="NCBI Taxonomy" id="157652"/>
    <lineage>
        <taxon>Eukaryota</taxon>
        <taxon>Viridiplantae</taxon>
        <taxon>Streptophyta</taxon>
        <taxon>Embryophyta</taxon>
        <taxon>Tracheophyta</taxon>
        <taxon>Spermatophyta</taxon>
        <taxon>Magnoliopsida</taxon>
        <taxon>eudicotyledons</taxon>
        <taxon>Gunneridae</taxon>
        <taxon>Pentapetalae</taxon>
        <taxon>rosids</taxon>
        <taxon>fabids</taxon>
        <taxon>Fabales</taxon>
        <taxon>Fabaceae</taxon>
        <taxon>Papilionoideae</taxon>
        <taxon>50 kb inversion clade</taxon>
        <taxon>NPAAA clade</taxon>
        <taxon>indigoferoid/millettioid clade</taxon>
        <taxon>Phaseoleae</taxon>
        <taxon>Mucuna</taxon>
    </lineage>
</organism>
<accession>A0A371HC72</accession>
<keyword evidence="1" id="KW-0175">Coiled coil</keyword>
<dbReference type="OrthoDB" id="1937314at2759"/>
<evidence type="ECO:0000256" key="1">
    <source>
        <dbReference type="SAM" id="Coils"/>
    </source>
</evidence>
<evidence type="ECO:0000313" key="3">
    <source>
        <dbReference type="Proteomes" id="UP000257109"/>
    </source>
</evidence>
<sequence length="312" mass="34321">MGRKRASKINNRANVVNLDHGSGQSLLQHTIVEPQPSSGNLQLAGALDSQLEIPLPGLSLLKHPNFLVDGVETCHEKNPALEQLSPEHEHQEKSPIFFTRKKSKFHGASVRRSERIKSAAVSPPNNCGIEFIEDITVSRSEKDEADTQIEQVLAEPELELELPLEPEPEPGLAEILGEKKCLDEKVDSALQRIEALDKIIELLKSKLDEKIGFCEAPSVASISYKSMYIDSQKKIEALTNENQLLNGKLENALGKIEVIRVLFDVLDKTKDAVNAAMISNLSKTIEAAVNVSTQAIHKACSASAVKRKRNES</sequence>
<feature type="coiled-coil region" evidence="1">
    <location>
        <begin position="186"/>
        <end position="255"/>
    </location>
</feature>
<comment type="caution">
    <text evidence="2">The sequence shown here is derived from an EMBL/GenBank/DDBJ whole genome shotgun (WGS) entry which is preliminary data.</text>
</comment>
<reference evidence="2" key="1">
    <citation type="submission" date="2018-05" db="EMBL/GenBank/DDBJ databases">
        <title>Draft genome of Mucuna pruriens seed.</title>
        <authorList>
            <person name="Nnadi N.E."/>
            <person name="Vos R."/>
            <person name="Hasami M.H."/>
            <person name="Devisetty U.K."/>
            <person name="Aguiy J.C."/>
        </authorList>
    </citation>
    <scope>NUCLEOTIDE SEQUENCE [LARGE SCALE GENOMIC DNA]</scope>
    <source>
        <strain evidence="2">JCA_2017</strain>
    </source>
</reference>
<feature type="non-terminal residue" evidence="2">
    <location>
        <position position="1"/>
    </location>
</feature>
<gene>
    <name evidence="2" type="ORF">CR513_16422</name>
</gene>
<evidence type="ECO:0000313" key="2">
    <source>
        <dbReference type="EMBL" id="RDY00401.1"/>
    </source>
</evidence>
<protein>
    <submittedName>
        <fullName evidence="2">Uncharacterized protein</fullName>
    </submittedName>
</protein>
<name>A0A371HC72_MUCPR</name>
<proteinExistence type="predicted"/>
<dbReference type="Proteomes" id="UP000257109">
    <property type="component" value="Unassembled WGS sequence"/>
</dbReference>
<dbReference type="AlphaFoldDB" id="A0A371HC72"/>
<dbReference type="PANTHER" id="PTHR38936">
    <property type="entry name" value="TITIN-LIKE ISOFORM X2"/>
    <property type="match status" value="1"/>
</dbReference>
<dbReference type="PANTHER" id="PTHR38936:SF1">
    <property type="entry name" value="DUF641 DOMAIN-CONTAINING PROTEIN"/>
    <property type="match status" value="1"/>
</dbReference>
<keyword evidence="3" id="KW-1185">Reference proteome</keyword>